<reference evidence="2" key="1">
    <citation type="submission" date="2014-09" db="EMBL/GenBank/DDBJ databases">
        <title>Genome sequence of the luminous mushroom Mycena chlorophos for searching fungal bioluminescence genes.</title>
        <authorList>
            <person name="Tanaka Y."/>
            <person name="Kasuga D."/>
            <person name="Oba Y."/>
            <person name="Hase S."/>
            <person name="Sato K."/>
            <person name="Oba Y."/>
            <person name="Sakakibara Y."/>
        </authorList>
    </citation>
    <scope>NUCLEOTIDE SEQUENCE</scope>
</reference>
<sequence>MLALIDGEETLRKSFLFDIVVANKRNGLDVDKFDYIARDTGPCASYKARTRHRRRYLLQYQRTRTYYSTSAPIDSGCTRSSATTERGVTDECIVEKALCITEDERDDSDPDVSELTPEFYSKPNQTARTQRGDYSKVMPHYSAELRLPLYQLAQYFGLLVQAGWRAVSVSIVEERIHRRRAQPPVDRSTPNRNHGHLRRNRIASLGSFDGNSLTMVPLKHPGDARGNSLRSSQNPNSDKRSRESLEETRVAKKQAK</sequence>
<dbReference type="Proteomes" id="UP000815677">
    <property type="component" value="Unassembled WGS sequence"/>
</dbReference>
<feature type="compositionally biased region" description="Basic and acidic residues" evidence="1">
    <location>
        <begin position="237"/>
        <end position="250"/>
    </location>
</feature>
<evidence type="ECO:0000313" key="3">
    <source>
        <dbReference type="Proteomes" id="UP000815677"/>
    </source>
</evidence>
<organism evidence="2 3">
    <name type="scientific">Mycena chlorophos</name>
    <name type="common">Agaric fungus</name>
    <name type="synonym">Agaricus chlorophos</name>
    <dbReference type="NCBI Taxonomy" id="658473"/>
    <lineage>
        <taxon>Eukaryota</taxon>
        <taxon>Fungi</taxon>
        <taxon>Dikarya</taxon>
        <taxon>Basidiomycota</taxon>
        <taxon>Agaricomycotina</taxon>
        <taxon>Agaricomycetes</taxon>
        <taxon>Agaricomycetidae</taxon>
        <taxon>Agaricales</taxon>
        <taxon>Marasmiineae</taxon>
        <taxon>Mycenaceae</taxon>
        <taxon>Mycena</taxon>
    </lineage>
</organism>
<feature type="region of interest" description="Disordered" evidence="1">
    <location>
        <begin position="208"/>
        <end position="256"/>
    </location>
</feature>
<proteinExistence type="predicted"/>
<evidence type="ECO:0000256" key="1">
    <source>
        <dbReference type="SAM" id="MobiDB-lite"/>
    </source>
</evidence>
<dbReference type="EMBL" id="DF839848">
    <property type="protein sequence ID" value="GAT44567.1"/>
    <property type="molecule type" value="Genomic_DNA"/>
</dbReference>
<gene>
    <name evidence="2" type="ORF">MCHLO_02182</name>
</gene>
<accession>A0ABQ0L072</accession>
<keyword evidence="3" id="KW-1185">Reference proteome</keyword>
<name>A0ABQ0L072_MYCCL</name>
<dbReference type="Gene3D" id="1.10.3210.10">
    <property type="entry name" value="Hypothetical protein af1432"/>
    <property type="match status" value="1"/>
</dbReference>
<evidence type="ECO:0000313" key="2">
    <source>
        <dbReference type="EMBL" id="GAT44567.1"/>
    </source>
</evidence>
<protein>
    <submittedName>
        <fullName evidence="2">Uncharacterized protein</fullName>
    </submittedName>
</protein>